<feature type="transmembrane region" description="Helical" evidence="5">
    <location>
        <begin position="146"/>
        <end position="170"/>
    </location>
</feature>
<dbReference type="GO" id="GO:0000324">
    <property type="term" value="C:fungal-type vacuole"/>
    <property type="evidence" value="ECO:0007669"/>
    <property type="project" value="TreeGrafter"/>
</dbReference>
<dbReference type="PANTHER" id="PTHR31465:SF11">
    <property type="entry name" value="DOMAIN PROTEIN, PUTATIVE (AFU_ORTHOLOGUE AFUA_3G10770)-RELATED"/>
    <property type="match status" value="1"/>
</dbReference>
<name>A0A4Y9ZQI4_9AGAM</name>
<evidence type="ECO:0008006" key="8">
    <source>
        <dbReference type="Google" id="ProtNLM"/>
    </source>
</evidence>
<evidence type="ECO:0000256" key="2">
    <source>
        <dbReference type="ARBA" id="ARBA00022692"/>
    </source>
</evidence>
<evidence type="ECO:0000256" key="5">
    <source>
        <dbReference type="SAM" id="Phobius"/>
    </source>
</evidence>
<accession>A0A4Y9ZQI4</accession>
<dbReference type="InterPro" id="IPR007568">
    <property type="entry name" value="RTA1"/>
</dbReference>
<keyword evidence="2 5" id="KW-0812">Transmembrane</keyword>
<dbReference type="GO" id="GO:0005886">
    <property type="term" value="C:plasma membrane"/>
    <property type="evidence" value="ECO:0007669"/>
    <property type="project" value="TreeGrafter"/>
</dbReference>
<dbReference type="EMBL" id="SFCI01001444">
    <property type="protein sequence ID" value="TFY75758.1"/>
    <property type="molecule type" value="Genomic_DNA"/>
</dbReference>
<comment type="caution">
    <text evidence="6">The sequence shown here is derived from an EMBL/GenBank/DDBJ whole genome shotgun (WGS) entry which is preliminary data.</text>
</comment>
<dbReference type="STRING" id="135208.A0A4Y9ZQI4"/>
<feature type="transmembrane region" description="Helical" evidence="5">
    <location>
        <begin position="201"/>
        <end position="219"/>
    </location>
</feature>
<feature type="transmembrane region" description="Helical" evidence="5">
    <location>
        <begin position="68"/>
        <end position="90"/>
    </location>
</feature>
<evidence type="ECO:0000256" key="1">
    <source>
        <dbReference type="ARBA" id="ARBA00004141"/>
    </source>
</evidence>
<keyword evidence="7" id="KW-1185">Reference proteome</keyword>
<proteinExistence type="predicted"/>
<feature type="transmembrane region" description="Helical" evidence="5">
    <location>
        <begin position="111"/>
        <end position="134"/>
    </location>
</feature>
<sequence length="288" mass="31850">MGTATFPQNGYARSSSHCKYSLSTIIHIAEASWKRLWWLFPTAVLARNSRMVRATLVKPESDLRLDPFLMQIVCTILAPTPLVAANFVILGRIITQLGGRFSRLSADWYTILFCSCDIVPLVVQAVGGGASIAVQNGRDPAKGGNIMLGGIVFQLAAIIAYVALAAEFLTRYWTNKPVHRNGEIVDKESGEKPHMQPRMKLMIFGMVFMTTLFFIRSVYRTMELSNGWSGRIISTQVYFNVLDGAAIVLAMFTLNVFHPGFLLDLTPASSRDIDIEDKPAKPSLADSE</sequence>
<evidence type="ECO:0000256" key="4">
    <source>
        <dbReference type="ARBA" id="ARBA00023136"/>
    </source>
</evidence>
<dbReference type="Proteomes" id="UP000298061">
    <property type="component" value="Unassembled WGS sequence"/>
</dbReference>
<protein>
    <recommendedName>
        <fullName evidence="8">RTA1 like protein</fullName>
    </recommendedName>
</protein>
<evidence type="ECO:0000256" key="3">
    <source>
        <dbReference type="ARBA" id="ARBA00022989"/>
    </source>
</evidence>
<keyword evidence="3 5" id="KW-1133">Transmembrane helix</keyword>
<dbReference type="PANTHER" id="PTHR31465">
    <property type="entry name" value="PROTEIN RTA1-RELATED"/>
    <property type="match status" value="1"/>
</dbReference>
<gene>
    <name evidence="6" type="ORF">EWM64_g8254</name>
</gene>
<keyword evidence="4 5" id="KW-0472">Membrane</keyword>
<dbReference type="AlphaFoldDB" id="A0A4Y9ZQI4"/>
<comment type="subcellular location">
    <subcellularLocation>
        <location evidence="1">Membrane</location>
        <topology evidence="1">Multi-pass membrane protein</topology>
    </subcellularLocation>
</comment>
<dbReference type="Pfam" id="PF04479">
    <property type="entry name" value="RTA1"/>
    <property type="match status" value="1"/>
</dbReference>
<dbReference type="OrthoDB" id="3358017at2759"/>
<reference evidence="6 7" key="1">
    <citation type="submission" date="2019-02" db="EMBL/GenBank/DDBJ databases">
        <title>Genome sequencing of the rare red list fungi Hericium alpestre (H. flagellum).</title>
        <authorList>
            <person name="Buettner E."/>
            <person name="Kellner H."/>
        </authorList>
    </citation>
    <scope>NUCLEOTIDE SEQUENCE [LARGE SCALE GENOMIC DNA]</scope>
    <source>
        <strain evidence="6 7">DSM 108284</strain>
    </source>
</reference>
<evidence type="ECO:0000313" key="6">
    <source>
        <dbReference type="EMBL" id="TFY75758.1"/>
    </source>
</evidence>
<evidence type="ECO:0000313" key="7">
    <source>
        <dbReference type="Proteomes" id="UP000298061"/>
    </source>
</evidence>
<feature type="transmembrane region" description="Helical" evidence="5">
    <location>
        <begin position="239"/>
        <end position="257"/>
    </location>
</feature>
<organism evidence="6 7">
    <name type="scientific">Hericium alpestre</name>
    <dbReference type="NCBI Taxonomy" id="135208"/>
    <lineage>
        <taxon>Eukaryota</taxon>
        <taxon>Fungi</taxon>
        <taxon>Dikarya</taxon>
        <taxon>Basidiomycota</taxon>
        <taxon>Agaricomycotina</taxon>
        <taxon>Agaricomycetes</taxon>
        <taxon>Russulales</taxon>
        <taxon>Hericiaceae</taxon>
        <taxon>Hericium</taxon>
    </lineage>
</organism>